<comment type="caution">
    <text evidence="13">The sequence shown here is derived from an EMBL/GenBank/DDBJ whole genome shotgun (WGS) entry which is preliminary data.</text>
</comment>
<proteinExistence type="inferred from homology"/>
<dbReference type="PANTHER" id="PTHR30386:SF17">
    <property type="entry name" value="ALKALINE PROTEASE SECRETION PROTEIN APRE"/>
    <property type="match status" value="1"/>
</dbReference>
<dbReference type="Gene3D" id="1.10.287.470">
    <property type="entry name" value="Helix hairpin bin"/>
    <property type="match status" value="1"/>
</dbReference>
<dbReference type="Pfam" id="PF26002">
    <property type="entry name" value="Beta-barrel_AprE"/>
    <property type="match status" value="1"/>
</dbReference>
<evidence type="ECO:0000256" key="1">
    <source>
        <dbReference type="ARBA" id="ARBA00004377"/>
    </source>
</evidence>
<evidence type="ECO:0000256" key="3">
    <source>
        <dbReference type="ARBA" id="ARBA00022448"/>
    </source>
</evidence>
<feature type="transmembrane region" description="Helical" evidence="9">
    <location>
        <begin position="24"/>
        <end position="45"/>
    </location>
</feature>
<dbReference type="InterPro" id="IPR058982">
    <property type="entry name" value="Beta-barrel_AprE"/>
</dbReference>
<organism evidence="13 14">
    <name type="scientific">Erwinia papayae</name>
    <dbReference type="NCBI Taxonomy" id="206499"/>
    <lineage>
        <taxon>Bacteria</taxon>
        <taxon>Pseudomonadati</taxon>
        <taxon>Pseudomonadota</taxon>
        <taxon>Gammaproteobacteria</taxon>
        <taxon>Enterobacterales</taxon>
        <taxon>Erwiniaceae</taxon>
        <taxon>Erwinia</taxon>
    </lineage>
</organism>
<evidence type="ECO:0000259" key="12">
    <source>
        <dbReference type="Pfam" id="PF26002"/>
    </source>
</evidence>
<evidence type="ECO:0000256" key="9">
    <source>
        <dbReference type="RuleBase" id="RU365093"/>
    </source>
</evidence>
<feature type="coiled-coil region" evidence="10">
    <location>
        <begin position="223"/>
        <end position="286"/>
    </location>
</feature>
<keyword evidence="10" id="KW-0175">Coiled coil</keyword>
<evidence type="ECO:0000256" key="2">
    <source>
        <dbReference type="ARBA" id="ARBA00009477"/>
    </source>
</evidence>
<keyword evidence="14" id="KW-1185">Reference proteome</keyword>
<keyword evidence="8 9" id="KW-0472">Membrane</keyword>
<evidence type="ECO:0000256" key="8">
    <source>
        <dbReference type="ARBA" id="ARBA00023136"/>
    </source>
</evidence>
<comment type="subcellular location">
    <subcellularLocation>
        <location evidence="1 9">Cell inner membrane</location>
        <topology evidence="1 9">Single-pass membrane protein</topology>
    </subcellularLocation>
</comment>
<name>A0ABV3N688_9GAMM</name>
<evidence type="ECO:0000256" key="7">
    <source>
        <dbReference type="ARBA" id="ARBA00022989"/>
    </source>
</evidence>
<reference evidence="13 14" key="1">
    <citation type="submission" date="2024-07" db="EMBL/GenBank/DDBJ databases">
        <authorList>
            <person name="Dulla G.F.J."/>
            <person name="Delorm J.G."/>
        </authorList>
    </citation>
    <scope>NUCLEOTIDE SEQUENCE [LARGE SCALE GENOMIC DNA]</scope>
    <source>
        <strain evidence="13 14">JGD 233</strain>
    </source>
</reference>
<dbReference type="Gene3D" id="2.40.30.170">
    <property type="match status" value="1"/>
</dbReference>
<evidence type="ECO:0000256" key="6">
    <source>
        <dbReference type="ARBA" id="ARBA00022692"/>
    </source>
</evidence>
<dbReference type="InterPro" id="IPR010129">
    <property type="entry name" value="T1SS_HlyD"/>
</dbReference>
<keyword evidence="7 9" id="KW-1133">Transmembrane helix</keyword>
<keyword evidence="3 9" id="KW-0813">Transport</keyword>
<dbReference type="PANTHER" id="PTHR30386">
    <property type="entry name" value="MEMBRANE FUSION SUBUNIT OF EMRAB-TOLC MULTIDRUG EFFLUX PUMP"/>
    <property type="match status" value="1"/>
</dbReference>
<evidence type="ECO:0000259" key="11">
    <source>
        <dbReference type="Pfam" id="PF25994"/>
    </source>
</evidence>
<dbReference type="EMBL" id="JBFKZN010000011">
    <property type="protein sequence ID" value="MEW5291242.1"/>
    <property type="molecule type" value="Genomic_DNA"/>
</dbReference>
<evidence type="ECO:0000313" key="13">
    <source>
        <dbReference type="EMBL" id="MEW5291242.1"/>
    </source>
</evidence>
<dbReference type="NCBIfam" id="TIGR01843">
    <property type="entry name" value="type_I_hlyD"/>
    <property type="match status" value="1"/>
</dbReference>
<feature type="domain" description="AprE-like long alpha-helical hairpin" evidence="11">
    <location>
        <begin position="101"/>
        <end position="290"/>
    </location>
</feature>
<dbReference type="Gene3D" id="2.40.50.100">
    <property type="match status" value="2"/>
</dbReference>
<evidence type="ECO:0000313" key="14">
    <source>
        <dbReference type="Proteomes" id="UP001554567"/>
    </source>
</evidence>
<protein>
    <recommendedName>
        <fullName evidence="9">Membrane fusion protein (MFP) family protein</fullName>
    </recommendedName>
</protein>
<dbReference type="RefSeq" id="WP_367168403.1">
    <property type="nucleotide sequence ID" value="NZ_JBFKZN010000011.1"/>
</dbReference>
<dbReference type="PRINTS" id="PR01490">
    <property type="entry name" value="RTXTOXIND"/>
</dbReference>
<dbReference type="InterPro" id="IPR050739">
    <property type="entry name" value="MFP"/>
</dbReference>
<keyword evidence="5 9" id="KW-0997">Cell inner membrane</keyword>
<evidence type="ECO:0000256" key="5">
    <source>
        <dbReference type="ARBA" id="ARBA00022519"/>
    </source>
</evidence>
<comment type="similarity">
    <text evidence="2 9">Belongs to the membrane fusion protein (MFP) (TC 8.A.1) family.</text>
</comment>
<dbReference type="InterPro" id="IPR058781">
    <property type="entry name" value="HH_AprE-like"/>
</dbReference>
<keyword evidence="4 9" id="KW-1003">Cell membrane</keyword>
<sequence length="447" mass="49682">MLTETHLPPDDFPVSELPQNAQPYLRLGLLTLFGGVGLFLLWAALAPLDKGVVSPGIVMVSGYRKVVQAPVSGSIETISVRDGQQVKSGETLMTLVQTQALAQLSAIREQYALSLIIQQRLLAEREHHSLMARPSAAVLTDEIAQSINVAEIMKQQQHLLWSRRQSLESETQLYQQSVTGIQQQIAALDKVRSSKITGLAYLARQIKDLQALVKDGFFPRNRYLELQRQAAATESDIAATEERIRELHRQRQENQQHIVLREAEYQKDVETQLEQLRIEISESSKKLKLATFSLAQTRVTAPQDGIVIGLNTTTRGGVVSAGEHLMDVVPQKAAMIVDAELKVGMIDKVHQGMPVTLSFTAFNHVTTPRIPGQVSLVSADRLINPRDSTPFYKVQIAVTPEGMSLLHNAEIKPGMPVEVFIKSGERSLLNYLFKPFQDRLNGAFTEE</sequence>
<accession>A0ABV3N688</accession>
<gene>
    <name evidence="13" type="ORF">ABW286_19005</name>
</gene>
<dbReference type="SUPFAM" id="SSF111369">
    <property type="entry name" value="HlyD-like secretion proteins"/>
    <property type="match status" value="1"/>
</dbReference>
<feature type="domain" description="AprE-like beta-barrel" evidence="12">
    <location>
        <begin position="335"/>
        <end position="424"/>
    </location>
</feature>
<evidence type="ECO:0000256" key="4">
    <source>
        <dbReference type="ARBA" id="ARBA00022475"/>
    </source>
</evidence>
<dbReference type="Pfam" id="PF25994">
    <property type="entry name" value="HH_AprE"/>
    <property type="match status" value="1"/>
</dbReference>
<evidence type="ECO:0000256" key="10">
    <source>
        <dbReference type="SAM" id="Coils"/>
    </source>
</evidence>
<dbReference type="Proteomes" id="UP001554567">
    <property type="component" value="Unassembled WGS sequence"/>
</dbReference>
<keyword evidence="6 9" id="KW-0812">Transmembrane</keyword>